<dbReference type="AlphaFoldDB" id="A0A3Q0JFN5"/>
<dbReference type="PANTHER" id="PTHR10699:SF11">
    <property type="entry name" value="IGLOO, ISOFORM A"/>
    <property type="match status" value="1"/>
</dbReference>
<name>A0A3Q0JFN5_DIACI</name>
<dbReference type="FunFam" id="1.20.5.190:FF:000055">
    <property type="entry name" value="Putative microtubule-associated protein futsch"/>
    <property type="match status" value="1"/>
</dbReference>
<dbReference type="Gene3D" id="1.20.5.190">
    <property type="match status" value="2"/>
</dbReference>
<proteinExistence type="predicted"/>
<dbReference type="GO" id="GO:0005516">
    <property type="term" value="F:calmodulin binding"/>
    <property type="evidence" value="ECO:0007669"/>
    <property type="project" value="TreeGrafter"/>
</dbReference>
<evidence type="ECO:0000313" key="2">
    <source>
        <dbReference type="Proteomes" id="UP000079169"/>
    </source>
</evidence>
<protein>
    <submittedName>
        <fullName evidence="3">IQ domain-containing protein N</fullName>
    </submittedName>
</protein>
<gene>
    <name evidence="3" type="primary">LOC103518168</name>
</gene>
<evidence type="ECO:0000313" key="3">
    <source>
        <dbReference type="RefSeq" id="XP_026685843.1"/>
    </source>
</evidence>
<dbReference type="KEGG" id="dci:103518168"/>
<dbReference type="PANTHER" id="PTHR10699">
    <property type="entry name" value="NEUROMODULIN"/>
    <property type="match status" value="1"/>
</dbReference>
<dbReference type="RefSeq" id="XP_026685843.1">
    <property type="nucleotide sequence ID" value="XM_026830042.1"/>
</dbReference>
<dbReference type="Proteomes" id="UP000079169">
    <property type="component" value="Unplaced"/>
</dbReference>
<reference evidence="3" key="1">
    <citation type="submission" date="2025-08" db="UniProtKB">
        <authorList>
            <consortium name="RefSeq"/>
        </authorList>
    </citation>
    <scope>IDENTIFICATION</scope>
</reference>
<dbReference type="STRING" id="121845.A0A3Q0JFN5"/>
<accession>A0A3Q0JFN5</accession>
<sequence length="109" mass="11987">MVSATRNPISDENEAAAKIQAGFRGYKVRRDLKDSSRSDNTCSTSSSSEPLSIEDKSAAKIQAGVRGYLVRKRKNEEKKAATKIQAGFRGYKTRKELKSPSSDEGRSLC</sequence>
<dbReference type="Pfam" id="PF00612">
    <property type="entry name" value="IQ"/>
    <property type="match status" value="3"/>
</dbReference>
<organism evidence="2 3">
    <name type="scientific">Diaphorina citri</name>
    <name type="common">Asian citrus psyllid</name>
    <dbReference type="NCBI Taxonomy" id="121845"/>
    <lineage>
        <taxon>Eukaryota</taxon>
        <taxon>Metazoa</taxon>
        <taxon>Ecdysozoa</taxon>
        <taxon>Arthropoda</taxon>
        <taxon>Hexapoda</taxon>
        <taxon>Insecta</taxon>
        <taxon>Pterygota</taxon>
        <taxon>Neoptera</taxon>
        <taxon>Paraneoptera</taxon>
        <taxon>Hemiptera</taxon>
        <taxon>Sternorrhyncha</taxon>
        <taxon>Psylloidea</taxon>
        <taxon>Psyllidae</taxon>
        <taxon>Diaphorininae</taxon>
        <taxon>Diaphorina</taxon>
    </lineage>
</organism>
<evidence type="ECO:0000256" key="1">
    <source>
        <dbReference type="SAM" id="MobiDB-lite"/>
    </source>
</evidence>
<feature type="region of interest" description="Disordered" evidence="1">
    <location>
        <begin position="30"/>
        <end position="55"/>
    </location>
</feature>
<keyword evidence="2" id="KW-1185">Reference proteome</keyword>
<dbReference type="PROSITE" id="PS50096">
    <property type="entry name" value="IQ"/>
    <property type="match status" value="3"/>
</dbReference>
<dbReference type="SUPFAM" id="SSF52540">
    <property type="entry name" value="P-loop containing nucleoside triphosphate hydrolases"/>
    <property type="match status" value="1"/>
</dbReference>
<dbReference type="GeneID" id="103518168"/>
<dbReference type="SMART" id="SM00015">
    <property type="entry name" value="IQ"/>
    <property type="match status" value="3"/>
</dbReference>
<feature type="compositionally biased region" description="Low complexity" evidence="1">
    <location>
        <begin position="38"/>
        <end position="51"/>
    </location>
</feature>
<dbReference type="InterPro" id="IPR000048">
    <property type="entry name" value="IQ_motif_EF-hand-BS"/>
</dbReference>
<dbReference type="PaxDb" id="121845-A0A3Q0JFN5"/>
<dbReference type="InterPro" id="IPR027417">
    <property type="entry name" value="P-loop_NTPase"/>
</dbReference>